<keyword evidence="2" id="KW-0012">Acyltransferase</keyword>
<accession>A0A8E6B6M0</accession>
<name>A0A8E6B6M0_9BACT</name>
<dbReference type="RefSeq" id="WP_213497752.1">
    <property type="nucleotide sequence ID" value="NZ_CP074694.1"/>
</dbReference>
<dbReference type="GO" id="GO:0016746">
    <property type="term" value="F:acyltransferase activity"/>
    <property type="evidence" value="ECO:0007669"/>
    <property type="project" value="UniProtKB-KW"/>
</dbReference>
<dbReference type="SMART" id="SM00563">
    <property type="entry name" value="PlsC"/>
    <property type="match status" value="1"/>
</dbReference>
<keyword evidence="2" id="KW-0808">Transferase</keyword>
<dbReference type="AlphaFoldDB" id="A0A8E6B6M0"/>
<gene>
    <name evidence="2" type="ORF">KIH39_02775</name>
</gene>
<dbReference type="Proteomes" id="UP000676194">
    <property type="component" value="Chromosome"/>
</dbReference>
<evidence type="ECO:0000313" key="3">
    <source>
        <dbReference type="Proteomes" id="UP000676194"/>
    </source>
</evidence>
<reference evidence="2" key="1">
    <citation type="submission" date="2021-05" db="EMBL/GenBank/DDBJ databases">
        <title>Complete genome sequence of the cellulolytic planctomycete Telmatocola sphagniphila SP2T and characterization of the first cellulase from planctomycetes.</title>
        <authorList>
            <person name="Rakitin A.L."/>
            <person name="Beletsky A.V."/>
            <person name="Naumoff D.G."/>
            <person name="Kulichevskaya I.S."/>
            <person name="Mardanov A.V."/>
            <person name="Ravin N.V."/>
            <person name="Dedysh S.N."/>
        </authorList>
    </citation>
    <scope>NUCLEOTIDE SEQUENCE</scope>
    <source>
        <strain evidence="2">SP2T</strain>
    </source>
</reference>
<dbReference type="CDD" id="cd06551">
    <property type="entry name" value="LPLAT"/>
    <property type="match status" value="1"/>
</dbReference>
<feature type="domain" description="Phospholipid/glycerol acyltransferase" evidence="1">
    <location>
        <begin position="55"/>
        <end position="172"/>
    </location>
</feature>
<dbReference type="InterPro" id="IPR002123">
    <property type="entry name" value="Plipid/glycerol_acylTrfase"/>
</dbReference>
<keyword evidence="3" id="KW-1185">Reference proteome</keyword>
<evidence type="ECO:0000313" key="2">
    <source>
        <dbReference type="EMBL" id="QVL32862.1"/>
    </source>
</evidence>
<dbReference type="KEGG" id="tsph:KIH39_02775"/>
<protein>
    <submittedName>
        <fullName evidence="2">Lysophospholipid acyltransferase family protein</fullName>
    </submittedName>
</protein>
<evidence type="ECO:0000259" key="1">
    <source>
        <dbReference type="SMART" id="SM00563"/>
    </source>
</evidence>
<organism evidence="2 3">
    <name type="scientific">Telmatocola sphagniphila</name>
    <dbReference type="NCBI Taxonomy" id="1123043"/>
    <lineage>
        <taxon>Bacteria</taxon>
        <taxon>Pseudomonadati</taxon>
        <taxon>Planctomycetota</taxon>
        <taxon>Planctomycetia</taxon>
        <taxon>Gemmatales</taxon>
        <taxon>Gemmataceae</taxon>
    </lineage>
</organism>
<dbReference type="EMBL" id="CP074694">
    <property type="protein sequence ID" value="QVL32862.1"/>
    <property type="molecule type" value="Genomic_DNA"/>
</dbReference>
<proteinExistence type="predicted"/>
<sequence>MNSEPSASNQYLPRKTQWLWKGFYRYCRRYSAKHFHAVRLSKSSHLLNVAAGEPLVFVVNHPSWWDIIVCMLLSARYEKYQHFAPIEAGMLPKYKFFNRLGFFGVEETVEGARNFLRITQAIFSQPFNSLWITAQGEFVDPRVRPVKIRAGVGQLATRLKSGWIIPIALEYPFWNEKTPEALVRIGQPLKLDQDLDRQQWTALIELHLQESMDRLAQEAILRDPAQFDTLILGKSGVGGVYDLWRRFKAALKGKKADLSHMDDRKVSTQ</sequence>